<keyword evidence="2" id="KW-1133">Transmembrane helix</keyword>
<sequence length="295" mass="34347">MNSDIPSTSVERKVEEIFKEIETYIKSEDFDRALELIDENRTYLQQNADMHHQVLLNKHYAISLYRKIKDTYSKDKDTDAFVELFEKHRSYLEVHVGINEYKRLLDIYDRIQKKKIQGKLKIIIPVAIVLIGVLVFSFVNFESISLPNFSMPNFFQKNTGESPIAEEPSADESIDTPSNSDEETDELPSDEPIVDENVHNENEPNYILPSHSKELTLSDIEGMSSQDIRLAINEMYARHGYYFGSGANQRYFDQQEWYVPDESLRDASDVVNNFSDLENRNLAFLASQERRLRNQ</sequence>
<dbReference type="InterPro" id="IPR025582">
    <property type="entry name" value="YARHG_dom"/>
</dbReference>
<name>A0ABS4KJT5_9FIRM</name>
<evidence type="ECO:0000259" key="3">
    <source>
        <dbReference type="SMART" id="SM01324"/>
    </source>
</evidence>
<dbReference type="InterPro" id="IPR038434">
    <property type="entry name" value="YARHG_sf"/>
</dbReference>
<comment type="caution">
    <text evidence="4">The sequence shown here is derived from an EMBL/GenBank/DDBJ whole genome shotgun (WGS) entry which is preliminary data.</text>
</comment>
<dbReference type="Proteomes" id="UP001314903">
    <property type="component" value="Unassembled WGS sequence"/>
</dbReference>
<evidence type="ECO:0000313" key="4">
    <source>
        <dbReference type="EMBL" id="MBP2028047.1"/>
    </source>
</evidence>
<evidence type="ECO:0000256" key="1">
    <source>
        <dbReference type="SAM" id="MobiDB-lite"/>
    </source>
</evidence>
<accession>A0ABS4KJT5</accession>
<organism evidence="4 5">
    <name type="scientific">Acetoanaerobium pronyense</name>
    <dbReference type="NCBI Taxonomy" id="1482736"/>
    <lineage>
        <taxon>Bacteria</taxon>
        <taxon>Bacillati</taxon>
        <taxon>Bacillota</taxon>
        <taxon>Clostridia</taxon>
        <taxon>Peptostreptococcales</taxon>
        <taxon>Filifactoraceae</taxon>
        <taxon>Acetoanaerobium</taxon>
    </lineage>
</organism>
<feature type="region of interest" description="Disordered" evidence="1">
    <location>
        <begin position="158"/>
        <end position="207"/>
    </location>
</feature>
<feature type="compositionally biased region" description="Acidic residues" evidence="1">
    <location>
        <begin position="168"/>
        <end position="194"/>
    </location>
</feature>
<dbReference type="EMBL" id="JAGGLI010000020">
    <property type="protein sequence ID" value="MBP2028047.1"/>
    <property type="molecule type" value="Genomic_DNA"/>
</dbReference>
<evidence type="ECO:0000256" key="2">
    <source>
        <dbReference type="SAM" id="Phobius"/>
    </source>
</evidence>
<feature type="transmembrane region" description="Helical" evidence="2">
    <location>
        <begin position="122"/>
        <end position="141"/>
    </location>
</feature>
<keyword evidence="2" id="KW-0812">Transmembrane</keyword>
<protein>
    <recommendedName>
        <fullName evidence="3">YARHG domain-containing protein</fullName>
    </recommendedName>
</protein>
<dbReference type="RefSeq" id="WP_209661104.1">
    <property type="nucleotide sequence ID" value="NZ_JAGGLI010000020.1"/>
</dbReference>
<reference evidence="4 5" key="1">
    <citation type="submission" date="2021-03" db="EMBL/GenBank/DDBJ databases">
        <title>Genomic Encyclopedia of Type Strains, Phase IV (KMG-IV): sequencing the most valuable type-strain genomes for metagenomic binning, comparative biology and taxonomic classification.</title>
        <authorList>
            <person name="Goeker M."/>
        </authorList>
    </citation>
    <scope>NUCLEOTIDE SEQUENCE [LARGE SCALE GENOMIC DNA]</scope>
    <source>
        <strain evidence="4 5">DSM 27512</strain>
    </source>
</reference>
<proteinExistence type="predicted"/>
<dbReference type="SMART" id="SM01324">
    <property type="entry name" value="YARHG"/>
    <property type="match status" value="1"/>
</dbReference>
<dbReference type="Gene3D" id="1.20.58.1690">
    <property type="match status" value="1"/>
</dbReference>
<keyword evidence="2" id="KW-0472">Membrane</keyword>
<evidence type="ECO:0000313" key="5">
    <source>
        <dbReference type="Proteomes" id="UP001314903"/>
    </source>
</evidence>
<keyword evidence="5" id="KW-1185">Reference proteome</keyword>
<dbReference type="Pfam" id="PF13308">
    <property type="entry name" value="YARHG"/>
    <property type="match status" value="1"/>
</dbReference>
<gene>
    <name evidence="4" type="ORF">J2Z35_001846</name>
</gene>
<feature type="domain" description="YARHG" evidence="3">
    <location>
        <begin position="204"/>
        <end position="290"/>
    </location>
</feature>